<protein>
    <recommendedName>
        <fullName evidence="5">Probable 26S proteasome non-ATPase regulatory subunit 3</fullName>
    </recommendedName>
    <alternativeName>
        <fullName evidence="6">26S proteasome regulatory subunit RPN3</fullName>
    </alternativeName>
    <alternativeName>
        <fullName evidence="7">Diphenol oxidase A2 component</fullName>
    </alternativeName>
</protein>
<dbReference type="SMART" id="SM00753">
    <property type="entry name" value="PAM"/>
    <property type="match status" value="1"/>
</dbReference>
<dbReference type="InterPro" id="IPR013586">
    <property type="entry name" value="PSMD3_C"/>
</dbReference>
<comment type="function">
    <text evidence="3">Acts as a regulatory subunit of the 26 proteasome which is involved in the ATP-dependent degradation of ubiquitinated proteins.</text>
</comment>
<dbReference type="PROSITE" id="PS50250">
    <property type="entry name" value="PCI"/>
    <property type="match status" value="1"/>
</dbReference>
<organism evidence="10 11">
    <name type="scientific">Culex pipiens pipiens</name>
    <name type="common">Northern house mosquito</name>
    <dbReference type="NCBI Taxonomy" id="38569"/>
    <lineage>
        <taxon>Eukaryota</taxon>
        <taxon>Metazoa</taxon>
        <taxon>Ecdysozoa</taxon>
        <taxon>Arthropoda</taxon>
        <taxon>Hexapoda</taxon>
        <taxon>Insecta</taxon>
        <taxon>Pterygota</taxon>
        <taxon>Neoptera</taxon>
        <taxon>Endopterygota</taxon>
        <taxon>Diptera</taxon>
        <taxon>Nematocera</taxon>
        <taxon>Culicoidea</taxon>
        <taxon>Culicidae</taxon>
        <taxon>Culicinae</taxon>
        <taxon>Culicini</taxon>
        <taxon>Culex</taxon>
        <taxon>Culex</taxon>
    </lineage>
</organism>
<keyword evidence="2" id="KW-0647">Proteasome</keyword>
<dbReference type="Pfam" id="PF25573">
    <property type="entry name" value="TPR_PSMD3_N"/>
    <property type="match status" value="1"/>
</dbReference>
<proteinExistence type="inferred from homology"/>
<sequence length="612" mass="69411">MMSSLRARNCMAFDWHFESLVKSSLARHMNSSTVNKVDDSGWPCTACEYESPGFAMLPSSWLKSPPGGLGTGAGTADTFGSRQPLLNKTPRSEQVIVVEKEKDFSRENCVKSSRNERVTMVAQTADPAPAVQDVEMESAEDVEAAKKDAELLSVQEIREHARQIDKAVSSKEPRFILRVLRSLPNTRRKLSLVVVRSLAVQLYPAGSEREGIMAYIEEFPEGTQEPELPRPRAAIKSPLPEVDAYFHLLLLVRLLDKNELAKASKCTQDLMTKIVGQNRRSLDLIAAKSYFYHSRVAELNGELDSIRSFLHSRLRTATLRNDFEGQAVLINCLLRNYLHYSLYDQADKLVNKSVFPETASNNEWARFLYYLGRIKGAKLDYSAAHKNLVQALRKAPQQAAVGFRQTVQKLVIVVELLLGDIPERQIFRQAALRRSLGPYFQLTQAVRLGNLQRFGEVLENFGDQFRLDHTFTLIIRLRHNVIKTAIRSIGLSYSRISPKDIARKLGLDSHEDAEFIVAKAIRDGVIEATLDPEKGYMRSKESTDIYSTREPQLAFHQRISFCLDLHNQSVKAMRYPPKSYGKELESAEERREREQQDLELAKEMAEEDDDGF</sequence>
<dbReference type="AlphaFoldDB" id="A0ABD1DK24"/>
<comment type="subunit">
    <text evidence="4">The 26S proteasome is composed of a core protease, known as the 20S proteasome, capped at one or both ends by the 19S regulatory complex (RC). The RC is composed of at least 18 different subunits in two subcomplexes, the base and the lid, which form the portions proximal and distal to the 20S proteolytic core, respectively.</text>
</comment>
<evidence type="ECO:0000256" key="8">
    <source>
        <dbReference type="SAM" id="MobiDB-lite"/>
    </source>
</evidence>
<evidence type="ECO:0000313" key="11">
    <source>
        <dbReference type="Proteomes" id="UP001562425"/>
    </source>
</evidence>
<dbReference type="GO" id="GO:0000502">
    <property type="term" value="C:proteasome complex"/>
    <property type="evidence" value="ECO:0007669"/>
    <property type="project" value="UniProtKB-KW"/>
</dbReference>
<keyword evidence="11" id="KW-1185">Reference proteome</keyword>
<dbReference type="Pfam" id="PF08375">
    <property type="entry name" value="Rpn3_C"/>
    <property type="match status" value="1"/>
</dbReference>
<evidence type="ECO:0000313" key="10">
    <source>
        <dbReference type="EMBL" id="KAL1399931.1"/>
    </source>
</evidence>
<evidence type="ECO:0000256" key="4">
    <source>
        <dbReference type="ARBA" id="ARBA00064121"/>
    </source>
</evidence>
<evidence type="ECO:0000256" key="6">
    <source>
        <dbReference type="ARBA" id="ARBA00075103"/>
    </source>
</evidence>
<gene>
    <name evidence="10" type="ORF">pipiens_007836</name>
</gene>
<dbReference type="PANTHER" id="PTHR10758:SF2">
    <property type="entry name" value="26S PROTEASOME NON-ATPASE REGULATORY SUBUNIT 3"/>
    <property type="match status" value="1"/>
</dbReference>
<dbReference type="FunFam" id="1.25.40.570:FF:000009">
    <property type="entry name" value="26S proteasome non-ATPase regulatory subunit 3"/>
    <property type="match status" value="1"/>
</dbReference>
<dbReference type="PANTHER" id="PTHR10758">
    <property type="entry name" value="26S PROTEASOME NON-ATPASE REGULATORY SUBUNIT 3/COP9 SIGNALOSOME COMPLEX SUBUNIT 3"/>
    <property type="match status" value="1"/>
</dbReference>
<evidence type="ECO:0000256" key="1">
    <source>
        <dbReference type="ARBA" id="ARBA00007912"/>
    </source>
</evidence>
<comment type="similarity">
    <text evidence="1">Belongs to the proteasome subunit S3 family.</text>
</comment>
<comment type="caution">
    <text evidence="10">The sequence shown here is derived from an EMBL/GenBank/DDBJ whole genome shotgun (WGS) entry which is preliminary data.</text>
</comment>
<dbReference type="InterPro" id="IPR050756">
    <property type="entry name" value="CSN3"/>
</dbReference>
<dbReference type="InterPro" id="IPR057985">
    <property type="entry name" value="TPR_PSMD3_N"/>
</dbReference>
<feature type="region of interest" description="Disordered" evidence="8">
    <location>
        <begin position="574"/>
        <end position="596"/>
    </location>
</feature>
<dbReference type="Gene3D" id="1.25.40.570">
    <property type="match status" value="1"/>
</dbReference>
<name>A0ABD1DK24_CULPP</name>
<dbReference type="EMBL" id="JBEHCU010005405">
    <property type="protein sequence ID" value="KAL1399931.1"/>
    <property type="molecule type" value="Genomic_DNA"/>
</dbReference>
<feature type="domain" description="PCI" evidence="9">
    <location>
        <begin position="365"/>
        <end position="544"/>
    </location>
</feature>
<evidence type="ECO:0000256" key="3">
    <source>
        <dbReference type="ARBA" id="ARBA00057191"/>
    </source>
</evidence>
<dbReference type="SMART" id="SM00088">
    <property type="entry name" value="PINT"/>
    <property type="match status" value="1"/>
</dbReference>
<reference evidence="10 11" key="1">
    <citation type="submission" date="2024-05" db="EMBL/GenBank/DDBJ databases">
        <title>Culex pipiens pipiens assembly and annotation.</title>
        <authorList>
            <person name="Alout H."/>
            <person name="Durand T."/>
        </authorList>
    </citation>
    <scope>NUCLEOTIDE SEQUENCE [LARGE SCALE GENOMIC DNA]</scope>
    <source>
        <strain evidence="10">HA-2024</strain>
        <tissue evidence="10">Whole body</tissue>
    </source>
</reference>
<evidence type="ECO:0000256" key="5">
    <source>
        <dbReference type="ARBA" id="ARBA00067713"/>
    </source>
</evidence>
<accession>A0ABD1DK24</accession>
<dbReference type="SUPFAM" id="SSF46785">
    <property type="entry name" value="Winged helix' DNA-binding domain"/>
    <property type="match status" value="1"/>
</dbReference>
<dbReference type="InterPro" id="IPR036390">
    <property type="entry name" value="WH_DNA-bd_sf"/>
</dbReference>
<dbReference type="InterPro" id="IPR000717">
    <property type="entry name" value="PCI_dom"/>
</dbReference>
<evidence type="ECO:0000259" key="9">
    <source>
        <dbReference type="PROSITE" id="PS50250"/>
    </source>
</evidence>
<evidence type="ECO:0000256" key="7">
    <source>
        <dbReference type="ARBA" id="ARBA00079137"/>
    </source>
</evidence>
<dbReference type="Proteomes" id="UP001562425">
    <property type="component" value="Unassembled WGS sequence"/>
</dbReference>
<dbReference type="Pfam" id="PF01399">
    <property type="entry name" value="PCI"/>
    <property type="match status" value="1"/>
</dbReference>
<feature type="compositionally biased region" description="Basic and acidic residues" evidence="8">
    <location>
        <begin position="580"/>
        <end position="596"/>
    </location>
</feature>
<evidence type="ECO:0000256" key="2">
    <source>
        <dbReference type="ARBA" id="ARBA00022942"/>
    </source>
</evidence>